<comment type="cofactor">
    <cofactor evidence="18">
        <name>Mg(2+)</name>
        <dbReference type="ChEBI" id="CHEBI:18420"/>
    </cofactor>
    <cofactor evidence="18">
        <name>Mn(2+)</name>
        <dbReference type="ChEBI" id="CHEBI:29035"/>
    </cofactor>
    <text evidence="18">Binds 2 magnesium ions per subunit. Is also active with manganese (in vitro).</text>
</comment>
<feature type="transmembrane region" description="Helical" evidence="20">
    <location>
        <begin position="174"/>
        <end position="194"/>
    </location>
</feature>
<keyword evidence="12 16" id="KW-0115">cAMP biosynthesis</keyword>
<dbReference type="AlphaFoldDB" id="A0A8C6V4L6"/>
<feature type="transmembrane region" description="Helical" evidence="20">
    <location>
        <begin position="152"/>
        <end position="167"/>
    </location>
</feature>
<feature type="transmembrane region" description="Helical" evidence="20">
    <location>
        <begin position="121"/>
        <end position="140"/>
    </location>
</feature>
<feature type="binding site" evidence="18">
    <location>
        <position position="342"/>
    </location>
    <ligand>
        <name>Mg(2+)</name>
        <dbReference type="ChEBI" id="CHEBI:18420"/>
        <label>1</label>
        <note>catalytic</note>
    </ligand>
</feature>
<evidence type="ECO:0000256" key="11">
    <source>
        <dbReference type="ARBA" id="ARBA00022989"/>
    </source>
</evidence>
<keyword evidence="14" id="KW-0325">Glycoprotein</keyword>
<evidence type="ECO:0000259" key="21">
    <source>
        <dbReference type="PROSITE" id="PS50125"/>
    </source>
</evidence>
<dbReference type="GO" id="GO:0035556">
    <property type="term" value="P:intracellular signal transduction"/>
    <property type="evidence" value="ECO:0007669"/>
    <property type="project" value="InterPro"/>
</dbReference>
<evidence type="ECO:0000256" key="6">
    <source>
        <dbReference type="ARBA" id="ARBA00022723"/>
    </source>
</evidence>
<keyword evidence="10 16" id="KW-0460">Magnesium</keyword>
<evidence type="ECO:0000256" key="16">
    <source>
        <dbReference type="PIRNR" id="PIRNR039050"/>
    </source>
</evidence>
<dbReference type="EC" id="4.6.1.1" evidence="4 16"/>
<dbReference type="Proteomes" id="UP000694523">
    <property type="component" value="Unplaced"/>
</dbReference>
<evidence type="ECO:0000256" key="7">
    <source>
        <dbReference type="ARBA" id="ARBA00022737"/>
    </source>
</evidence>
<evidence type="ECO:0000256" key="8">
    <source>
        <dbReference type="ARBA" id="ARBA00022741"/>
    </source>
</evidence>
<evidence type="ECO:0000256" key="9">
    <source>
        <dbReference type="ARBA" id="ARBA00022840"/>
    </source>
</evidence>
<dbReference type="SMART" id="SM00044">
    <property type="entry name" value="CYCc"/>
    <property type="match status" value="2"/>
</dbReference>
<proteinExistence type="inferred from homology"/>
<evidence type="ECO:0000256" key="5">
    <source>
        <dbReference type="ARBA" id="ARBA00022692"/>
    </source>
</evidence>
<feature type="transmembrane region" description="Helical" evidence="20">
    <location>
        <begin position="60"/>
        <end position="79"/>
    </location>
</feature>
<evidence type="ECO:0000256" key="10">
    <source>
        <dbReference type="ARBA" id="ARBA00022842"/>
    </source>
</evidence>
<evidence type="ECO:0000256" key="4">
    <source>
        <dbReference type="ARBA" id="ARBA00012201"/>
    </source>
</evidence>
<dbReference type="Pfam" id="PF16214">
    <property type="entry name" value="AC_N"/>
    <property type="match status" value="1"/>
</dbReference>
<dbReference type="Gene3D" id="3.30.70.1230">
    <property type="entry name" value="Nucleotide cyclase"/>
    <property type="match status" value="2"/>
</dbReference>
<feature type="transmembrane region" description="Helical" evidence="20">
    <location>
        <begin position="627"/>
        <end position="646"/>
    </location>
</feature>
<dbReference type="Ensembl" id="ENSNMLT00000047516.1">
    <property type="protein sequence ID" value="ENSNMLP00000042786.1"/>
    <property type="gene ID" value="ENSNMLG00000026036.1"/>
</dbReference>
<feature type="binding site" evidence="18">
    <location>
        <position position="299"/>
    </location>
    <ligand>
        <name>Mg(2+)</name>
        <dbReference type="ChEBI" id="CHEBI:18420"/>
        <label>2</label>
        <note>catalytic</note>
    </ligand>
</feature>
<evidence type="ECO:0000256" key="3">
    <source>
        <dbReference type="ARBA" id="ARBA00004141"/>
    </source>
</evidence>
<feature type="transmembrane region" description="Helical" evidence="20">
    <location>
        <begin position="747"/>
        <end position="766"/>
    </location>
</feature>
<evidence type="ECO:0000313" key="22">
    <source>
        <dbReference type="Ensembl" id="ENSNMLP00000042786.1"/>
    </source>
</evidence>
<feature type="transmembrane region" description="Helical" evidence="20">
    <location>
        <begin position="91"/>
        <end position="109"/>
    </location>
</feature>
<accession>A0A8C6V4L6</accession>
<dbReference type="InterPro" id="IPR009398">
    <property type="entry name" value="Adcy_conserved_dom"/>
</dbReference>
<dbReference type="CDD" id="cd07302">
    <property type="entry name" value="CHD"/>
    <property type="match status" value="2"/>
</dbReference>
<keyword evidence="9 16" id="KW-0067">ATP-binding</keyword>
<feature type="domain" description="Guanylate cyclase" evidence="21">
    <location>
        <begin position="862"/>
        <end position="1004"/>
    </location>
</feature>
<organism evidence="22 23">
    <name type="scientific">Neogobius melanostomus</name>
    <name type="common">round goby</name>
    <dbReference type="NCBI Taxonomy" id="47308"/>
    <lineage>
        <taxon>Eukaryota</taxon>
        <taxon>Metazoa</taxon>
        <taxon>Chordata</taxon>
        <taxon>Craniata</taxon>
        <taxon>Vertebrata</taxon>
        <taxon>Euteleostomi</taxon>
        <taxon>Actinopterygii</taxon>
        <taxon>Neopterygii</taxon>
        <taxon>Teleostei</taxon>
        <taxon>Neoteleostei</taxon>
        <taxon>Acanthomorphata</taxon>
        <taxon>Gobiaria</taxon>
        <taxon>Gobiiformes</taxon>
        <taxon>Gobioidei</taxon>
        <taxon>Gobiidae</taxon>
        <taxon>Benthophilinae</taxon>
        <taxon>Neogobiini</taxon>
        <taxon>Neogobius</taxon>
    </lineage>
</organism>
<dbReference type="InterPro" id="IPR029787">
    <property type="entry name" value="Nucleotide_cyclase"/>
</dbReference>
<keyword evidence="18" id="KW-0464">Manganese</keyword>
<evidence type="ECO:0000256" key="18">
    <source>
        <dbReference type="PIRSR" id="PIRSR039050-51"/>
    </source>
</evidence>
<feature type="domain" description="Guanylate cyclase" evidence="21">
    <location>
        <begin position="293"/>
        <end position="420"/>
    </location>
</feature>
<keyword evidence="6 16" id="KW-0479">Metal-binding</keyword>
<feature type="binding site" evidence="17">
    <location>
        <begin position="340"/>
        <end position="342"/>
    </location>
    <ligand>
        <name>ATP</name>
        <dbReference type="ChEBI" id="CHEBI:30616"/>
    </ligand>
</feature>
<evidence type="ECO:0000256" key="17">
    <source>
        <dbReference type="PIRSR" id="PIRSR039050-50"/>
    </source>
</evidence>
<keyword evidence="23" id="KW-1185">Reference proteome</keyword>
<keyword evidence="13 16" id="KW-0472">Membrane</keyword>
<dbReference type="PIRSF" id="PIRSF039050">
    <property type="entry name" value="Ade_cyc"/>
    <property type="match status" value="1"/>
</dbReference>
<evidence type="ECO:0000256" key="15">
    <source>
        <dbReference type="ARBA" id="ARBA00023239"/>
    </source>
</evidence>
<dbReference type="GO" id="GO:0006171">
    <property type="term" value="P:cAMP biosynthetic process"/>
    <property type="evidence" value="ECO:0007669"/>
    <property type="project" value="UniProtKB-KW"/>
</dbReference>
<feature type="binding site" evidence="17">
    <location>
        <begin position="991"/>
        <end position="993"/>
    </location>
    <ligand>
        <name>ATP</name>
        <dbReference type="ChEBI" id="CHEBI:30616"/>
    </ligand>
</feature>
<evidence type="ECO:0000256" key="14">
    <source>
        <dbReference type="ARBA" id="ARBA00023180"/>
    </source>
</evidence>
<dbReference type="InterPro" id="IPR018297">
    <property type="entry name" value="A/G_cyclase_CS"/>
</dbReference>
<dbReference type="GO" id="GO:0005886">
    <property type="term" value="C:plasma membrane"/>
    <property type="evidence" value="ECO:0007669"/>
    <property type="project" value="InterPro"/>
</dbReference>
<comment type="function">
    <text evidence="16">Catalyzes the formation of the signaling molecule cAMP in response to G-protein signaling.</text>
</comment>
<feature type="binding site" evidence="17">
    <location>
        <position position="1037"/>
    </location>
    <ligand>
        <name>ATP</name>
        <dbReference type="ChEBI" id="CHEBI:30616"/>
    </ligand>
</feature>
<dbReference type="InterPro" id="IPR030672">
    <property type="entry name" value="Adcy"/>
</dbReference>
<feature type="binding site" evidence="17">
    <location>
        <begin position="298"/>
        <end position="303"/>
    </location>
    <ligand>
        <name>ATP</name>
        <dbReference type="ChEBI" id="CHEBI:30616"/>
    </ligand>
</feature>
<dbReference type="SUPFAM" id="SSF55073">
    <property type="entry name" value="Nucleotide cyclase"/>
    <property type="match status" value="2"/>
</dbReference>
<feature type="binding site" evidence="17">
    <location>
        <position position="914"/>
    </location>
    <ligand>
        <name>ATP</name>
        <dbReference type="ChEBI" id="CHEBI:30616"/>
    </ligand>
</feature>
<evidence type="ECO:0000256" key="20">
    <source>
        <dbReference type="SAM" id="Phobius"/>
    </source>
</evidence>
<feature type="transmembrane region" description="Helical" evidence="20">
    <location>
        <begin position="666"/>
        <end position="690"/>
    </location>
</feature>
<keyword evidence="5 20" id="KW-0812">Transmembrane</keyword>
<dbReference type="GO" id="GO:0007189">
    <property type="term" value="P:adenylate cyclase-activating G protein-coupled receptor signaling pathway"/>
    <property type="evidence" value="ECO:0007669"/>
    <property type="project" value="TreeGrafter"/>
</dbReference>
<feature type="binding site" evidence="18">
    <location>
        <position position="298"/>
    </location>
    <ligand>
        <name>Mg(2+)</name>
        <dbReference type="ChEBI" id="CHEBI:18420"/>
        <label>2</label>
        <note>catalytic</note>
    </ligand>
</feature>
<dbReference type="FunFam" id="3.30.70.1230:FF:000001">
    <property type="entry name" value="Adenylate cyclase"/>
    <property type="match status" value="1"/>
</dbReference>
<dbReference type="PROSITE" id="PS00452">
    <property type="entry name" value="GUANYLATE_CYCLASE_1"/>
    <property type="match status" value="2"/>
</dbReference>
<evidence type="ECO:0000256" key="12">
    <source>
        <dbReference type="ARBA" id="ARBA00022998"/>
    </source>
</evidence>
<dbReference type="GO" id="GO:0046872">
    <property type="term" value="F:metal ion binding"/>
    <property type="evidence" value="ECO:0007669"/>
    <property type="project" value="UniProtKB-KW"/>
</dbReference>
<dbReference type="GO" id="GO:0005524">
    <property type="term" value="F:ATP binding"/>
    <property type="evidence" value="ECO:0007669"/>
    <property type="project" value="UniProtKB-UniRule"/>
</dbReference>
<feature type="transmembrane region" description="Helical" evidence="20">
    <location>
        <begin position="599"/>
        <end position="621"/>
    </location>
</feature>
<feature type="transmembrane region" description="Helical" evidence="20">
    <location>
        <begin position="722"/>
        <end position="740"/>
    </location>
</feature>
<evidence type="ECO:0000256" key="1">
    <source>
        <dbReference type="ARBA" id="ARBA00001593"/>
    </source>
</evidence>
<keyword evidence="15 16" id="KW-0456">Lyase</keyword>
<protein>
    <recommendedName>
        <fullName evidence="4 16">adenylate cyclase</fullName>
        <ecNumber evidence="4 16">4.6.1.1</ecNumber>
    </recommendedName>
</protein>
<comment type="catalytic activity">
    <reaction evidence="1 16">
        <text>ATP = 3',5'-cyclic AMP + diphosphate</text>
        <dbReference type="Rhea" id="RHEA:15389"/>
        <dbReference type="ChEBI" id="CHEBI:30616"/>
        <dbReference type="ChEBI" id="CHEBI:33019"/>
        <dbReference type="ChEBI" id="CHEBI:58165"/>
        <dbReference type="EC" id="4.6.1.1"/>
    </reaction>
</comment>
<dbReference type="InterPro" id="IPR001054">
    <property type="entry name" value="A/G_cyclase"/>
</dbReference>
<reference evidence="22" key="1">
    <citation type="submission" date="2025-08" db="UniProtKB">
        <authorList>
            <consortium name="Ensembl"/>
        </authorList>
    </citation>
    <scope>IDENTIFICATION</scope>
</reference>
<dbReference type="PANTHER" id="PTHR45627:SF24">
    <property type="entry name" value="ADENYLATE CYCLASE"/>
    <property type="match status" value="1"/>
</dbReference>
<feature type="binding site" evidence="18">
    <location>
        <position position="342"/>
    </location>
    <ligand>
        <name>Mg(2+)</name>
        <dbReference type="ChEBI" id="CHEBI:18420"/>
        <label>2</label>
        <note>catalytic</note>
    </ligand>
</feature>
<keyword evidence="8 16" id="KW-0547">Nucleotide-binding</keyword>
<evidence type="ECO:0000256" key="2">
    <source>
        <dbReference type="ARBA" id="ARBA00001936"/>
    </source>
</evidence>
<sequence>MNGPDMEEVPFQKVKTRRKRSHCPPGVPLTTIACEDEFDCKELESLFQNYNLKLEQTSTLKALAVLIFMSSTLAVVELLSGPALTISKGSHPVHCIIFVSLFVVTNVKYLQVTQLQQIINLTLLFGFTFSFLCCPFSLGLMGVEPPTSPEQGVWQLILVTFVAYALLPVRTLLAVLFGVMVSVSHVIVTATSVTVKTQKLWRTLVANTVLFTSVNLSGLFVRVLTERAQRKTFLQARNCIEERLRMEDENEKQERLLMSLLPRNVAMEMKEDFLKPPERIFHKIYIQRHDNVSILFADIVGFTSLASQCTAQELVKLLNELFGKFDELATENHCRRIKILGDCYYCVSGLTQPKTDHAHCCVEMGLDMIDTITSVAEATEVNLNMRVGLHTGRVLCGVLGLRKWQYDVWSNDVTLANVMEAGGLPGKVHITKATLECLNGDYEVEPGNGHERNAFLQKHEIETFFIVPSHRRKIFPGLILSDIKPAKKMKFKTVCYLLVQLMHCRKMFKAEIPFSNVMNCEDGDKRRAMRTAPQKLRNRSNTNQTTVTQSSPRTRVNRYIGRLIEARQTESDTADLNVLTLMYKCSEREHRYHQLPDEYFTSAVIVSLVLAALFGLVYLLIIPQGTLVLVLLVFCICFLVACIMYLHITKVQCFPGCLTIQIRTALCLFIVLLIYSVAQACVVGCMPWLWGSAYSNSSIIIIDVDSGANHTMAELPCDGARYAFISCVVGTLTLALFLRVSWLPKMALMVLLGILYVTVLELSGFRKTVGGGSFHIRGYEPLLSLLLFVSALALHSRQLDLKLRLDFLWAVQAEEERDGMEKVKLDNRRILFNLLPAHVAQHFLMSNPRNMDLYYQSYAQVGVLFASIPNFNDFYIELDGNNMGVECLRLLNEIIADFDELMDKECYKDIEKIKTIGSTYMAAVGLVPTIGTKDKKSGYDHLSTIADYAIEMFDVLDEINYQSYNEFVLRVGINVGPVVAGVIGARRPQYDIWGNTVNVASRMDSTGVPGKIQVTEDVYRMLNTNYDLVCRGKVSVKGKGEMLTYFLEGKVQGIGTVTTSSVMRSASLARRIHSCGKTSVPANLGSVSSVASNAQLNQANNSGSNSQCLASPCVPAVREVVEEEDVDVTEIDIQVVNGDDAV</sequence>
<dbReference type="Pfam" id="PF00211">
    <property type="entry name" value="Guanylate_cyc"/>
    <property type="match status" value="2"/>
</dbReference>
<reference evidence="22" key="2">
    <citation type="submission" date="2025-09" db="UniProtKB">
        <authorList>
            <consortium name="Ensembl"/>
        </authorList>
    </citation>
    <scope>IDENTIFICATION</scope>
</reference>
<feature type="binding site" evidence="17">
    <location>
        <position position="386"/>
    </location>
    <ligand>
        <name>ATP</name>
        <dbReference type="ChEBI" id="CHEBI:30616"/>
    </ligand>
</feature>
<dbReference type="FunFam" id="3.30.70.1230:FF:000002">
    <property type="entry name" value="Adenylate cyclase"/>
    <property type="match status" value="1"/>
</dbReference>
<feature type="binding site" evidence="17">
    <location>
        <begin position="998"/>
        <end position="1002"/>
    </location>
    <ligand>
        <name>ATP</name>
        <dbReference type="ChEBI" id="CHEBI:30616"/>
    </ligand>
</feature>
<evidence type="ECO:0000313" key="23">
    <source>
        <dbReference type="Proteomes" id="UP000694523"/>
    </source>
</evidence>
<dbReference type="InterPro" id="IPR032628">
    <property type="entry name" value="AC_N"/>
</dbReference>
<comment type="similarity">
    <text evidence="16 19">Belongs to the adenylyl cyclase class-4/guanylyl cyclase family.</text>
</comment>
<keyword evidence="7" id="KW-0677">Repeat</keyword>
<keyword evidence="11 20" id="KW-1133">Transmembrane helix</keyword>
<evidence type="ECO:0000256" key="13">
    <source>
        <dbReference type="ARBA" id="ARBA00023136"/>
    </source>
</evidence>
<dbReference type="Pfam" id="PF06327">
    <property type="entry name" value="Adcy_cons_dom"/>
    <property type="match status" value="1"/>
</dbReference>
<dbReference type="GO" id="GO:0004016">
    <property type="term" value="F:adenylate cyclase activity"/>
    <property type="evidence" value="ECO:0007669"/>
    <property type="project" value="UniProtKB-EC"/>
</dbReference>
<name>A0A8C6V4L6_9GOBI</name>
<evidence type="ECO:0000256" key="19">
    <source>
        <dbReference type="RuleBase" id="RU000405"/>
    </source>
</evidence>
<dbReference type="PROSITE" id="PS50125">
    <property type="entry name" value="GUANYLATE_CYCLASE_2"/>
    <property type="match status" value="2"/>
</dbReference>
<comment type="cofactor">
    <cofactor evidence="2">
        <name>Mn(2+)</name>
        <dbReference type="ChEBI" id="CHEBI:29035"/>
    </cofactor>
</comment>
<feature type="binding site" evidence="18">
    <location>
        <position position="298"/>
    </location>
    <ligand>
        <name>Mg(2+)</name>
        <dbReference type="ChEBI" id="CHEBI:18420"/>
        <label>1</label>
        <note>catalytic</note>
    </ligand>
</feature>
<feature type="transmembrane region" description="Helical" evidence="20">
    <location>
        <begin position="200"/>
        <end position="221"/>
    </location>
</feature>
<comment type="subcellular location">
    <subcellularLocation>
        <location evidence="3">Membrane</location>
        <topology evidence="3">Multi-pass membrane protein</topology>
    </subcellularLocation>
</comment>
<dbReference type="PANTHER" id="PTHR45627">
    <property type="entry name" value="ADENYLATE CYCLASE TYPE 1"/>
    <property type="match status" value="1"/>
</dbReference>